<evidence type="ECO:0000313" key="2">
    <source>
        <dbReference type="EnsemblMetazoa" id="GPAI010899-PA"/>
    </source>
</evidence>
<sequence>MHLNSASAAKSLVAIDAEVDCVLDDESSLSCCGCVLLNNDCGCVSCCSKDGGDGGSVQVAMGLYESFMWSPEITIITFIFMINIWVGSVETSSAKFKELAMPAMILVLPTPWEVAALYAAAKLKEDYVIVGVVLKLVAGGVVTVGVLLLNVVFLNPLLVLLDGVLLKEPLGEVNKCSKDDVLPPPPPPPLPPLLLLDTNLVALAAGVEDVTGVAYVKCLAFLPAKAKAKPLSEPAANKLECCAFEC</sequence>
<protein>
    <submittedName>
        <fullName evidence="2">Uncharacterized protein</fullName>
    </submittedName>
</protein>
<dbReference type="AlphaFoldDB" id="A0A1A9ZCZ1"/>
<feature type="transmembrane region" description="Helical" evidence="1">
    <location>
        <begin position="67"/>
        <end position="87"/>
    </location>
</feature>
<reference evidence="2" key="2">
    <citation type="submission" date="2020-05" db="UniProtKB">
        <authorList>
            <consortium name="EnsemblMetazoa"/>
        </authorList>
    </citation>
    <scope>IDENTIFICATION</scope>
    <source>
        <strain evidence="2">IAEA</strain>
    </source>
</reference>
<name>A0A1A9ZCZ1_GLOPL</name>
<keyword evidence="1" id="KW-1133">Transmembrane helix</keyword>
<keyword evidence="1" id="KW-0812">Transmembrane</keyword>
<dbReference type="Proteomes" id="UP000092445">
    <property type="component" value="Unassembled WGS sequence"/>
</dbReference>
<keyword evidence="1" id="KW-0472">Membrane</keyword>
<feature type="transmembrane region" description="Helical" evidence="1">
    <location>
        <begin position="99"/>
        <end position="121"/>
    </location>
</feature>
<dbReference type="EnsemblMetazoa" id="GPAI010899-RA">
    <property type="protein sequence ID" value="GPAI010899-PA"/>
    <property type="gene ID" value="GPAI010899"/>
</dbReference>
<proteinExistence type="predicted"/>
<reference evidence="3" key="1">
    <citation type="submission" date="2014-03" db="EMBL/GenBank/DDBJ databases">
        <authorList>
            <person name="Aksoy S."/>
            <person name="Warren W."/>
            <person name="Wilson R.K."/>
        </authorList>
    </citation>
    <scope>NUCLEOTIDE SEQUENCE [LARGE SCALE GENOMIC DNA]</scope>
    <source>
        <strain evidence="3">IAEA</strain>
    </source>
</reference>
<keyword evidence="3" id="KW-1185">Reference proteome</keyword>
<organism evidence="2 3">
    <name type="scientific">Glossina pallidipes</name>
    <name type="common">Tsetse fly</name>
    <dbReference type="NCBI Taxonomy" id="7398"/>
    <lineage>
        <taxon>Eukaryota</taxon>
        <taxon>Metazoa</taxon>
        <taxon>Ecdysozoa</taxon>
        <taxon>Arthropoda</taxon>
        <taxon>Hexapoda</taxon>
        <taxon>Insecta</taxon>
        <taxon>Pterygota</taxon>
        <taxon>Neoptera</taxon>
        <taxon>Endopterygota</taxon>
        <taxon>Diptera</taxon>
        <taxon>Brachycera</taxon>
        <taxon>Muscomorpha</taxon>
        <taxon>Hippoboscoidea</taxon>
        <taxon>Glossinidae</taxon>
        <taxon>Glossina</taxon>
    </lineage>
</organism>
<accession>A0A1A9ZCZ1</accession>
<feature type="transmembrane region" description="Helical" evidence="1">
    <location>
        <begin position="127"/>
        <end position="153"/>
    </location>
</feature>
<evidence type="ECO:0000256" key="1">
    <source>
        <dbReference type="SAM" id="Phobius"/>
    </source>
</evidence>
<evidence type="ECO:0000313" key="3">
    <source>
        <dbReference type="Proteomes" id="UP000092445"/>
    </source>
</evidence>
<dbReference type="VEuPathDB" id="VectorBase:GPAI010899"/>